<dbReference type="GO" id="GO:0005739">
    <property type="term" value="C:mitochondrion"/>
    <property type="evidence" value="ECO:0007669"/>
    <property type="project" value="UniProtKB-SubCell"/>
</dbReference>
<comment type="caution">
    <text evidence="4">The sequence shown here is derived from an EMBL/GenBank/DDBJ whole genome shotgun (WGS) entry which is preliminary data.</text>
</comment>
<gene>
    <name evidence="4" type="ORF">EDB92DRAFT_974788</name>
</gene>
<evidence type="ECO:0000313" key="5">
    <source>
        <dbReference type="Proteomes" id="UP001201163"/>
    </source>
</evidence>
<protein>
    <submittedName>
        <fullName evidence="4">Uncharacterized protein</fullName>
    </submittedName>
</protein>
<keyword evidence="2" id="KW-0496">Mitochondrion</keyword>
<dbReference type="AlphaFoldDB" id="A0AAD4QC88"/>
<dbReference type="Proteomes" id="UP001201163">
    <property type="component" value="Unassembled WGS sequence"/>
</dbReference>
<organism evidence="4 5">
    <name type="scientific">Lactarius akahatsu</name>
    <dbReference type="NCBI Taxonomy" id="416441"/>
    <lineage>
        <taxon>Eukaryota</taxon>
        <taxon>Fungi</taxon>
        <taxon>Dikarya</taxon>
        <taxon>Basidiomycota</taxon>
        <taxon>Agaricomycotina</taxon>
        <taxon>Agaricomycetes</taxon>
        <taxon>Russulales</taxon>
        <taxon>Russulaceae</taxon>
        <taxon>Lactarius</taxon>
    </lineage>
</organism>
<accession>A0AAD4QC88</accession>
<comment type="subcellular location">
    <subcellularLocation>
        <location evidence="1">Mitochondrion</location>
    </subcellularLocation>
</comment>
<dbReference type="GO" id="GO:0006103">
    <property type="term" value="P:2-oxoglutarate metabolic process"/>
    <property type="evidence" value="ECO:0007669"/>
    <property type="project" value="InterPro"/>
</dbReference>
<evidence type="ECO:0000313" key="4">
    <source>
        <dbReference type="EMBL" id="KAH8999537.1"/>
    </source>
</evidence>
<reference evidence="4" key="1">
    <citation type="submission" date="2022-01" db="EMBL/GenBank/DDBJ databases">
        <title>Comparative genomics reveals a dynamic genome evolution in the ectomycorrhizal milk-cap (Lactarius) mushrooms.</title>
        <authorList>
            <consortium name="DOE Joint Genome Institute"/>
            <person name="Lebreton A."/>
            <person name="Tang N."/>
            <person name="Kuo A."/>
            <person name="LaButti K."/>
            <person name="Drula E."/>
            <person name="Barry K."/>
            <person name="Clum A."/>
            <person name="Lipzen A."/>
            <person name="Mousain D."/>
            <person name="Ng V."/>
            <person name="Wang R."/>
            <person name="Wang X."/>
            <person name="Dai Y."/>
            <person name="Henrissat B."/>
            <person name="Grigoriev I.V."/>
            <person name="Guerin-Laguette A."/>
            <person name="Yu F."/>
            <person name="Martin F.M."/>
        </authorList>
    </citation>
    <scope>NUCLEOTIDE SEQUENCE</scope>
    <source>
        <strain evidence="4">QP</strain>
    </source>
</reference>
<evidence type="ECO:0000256" key="3">
    <source>
        <dbReference type="ARBA" id="ARBA00043970"/>
    </source>
</evidence>
<dbReference type="EMBL" id="JAKELL010000004">
    <property type="protein sequence ID" value="KAH8999537.1"/>
    <property type="molecule type" value="Genomic_DNA"/>
</dbReference>
<evidence type="ECO:0000256" key="2">
    <source>
        <dbReference type="ARBA" id="ARBA00023128"/>
    </source>
</evidence>
<sequence length="104" mass="11589">MHPSFRVAHKPLISFIGKRQWPPGPQPQGPHPAAPTQLKAAFSEFLEKYKNFSLPSTSSSNGKSSGKPIFTEFWEAPEHLWRPKVRHLEDSEIDAVLSGGASLR</sequence>
<dbReference type="Pfam" id="PF10937">
    <property type="entry name" value="Kgd4-YMR31"/>
    <property type="match status" value="1"/>
</dbReference>
<proteinExistence type="inferred from homology"/>
<keyword evidence="5" id="KW-1185">Reference proteome</keyword>
<name>A0AAD4QC88_9AGAM</name>
<dbReference type="InterPro" id="IPR020373">
    <property type="entry name" value="Kgd4/YMR-31"/>
</dbReference>
<comment type="similarity">
    <text evidence="3">Belongs to the alpha-ketoglutarate dehydrogenase component 4 family.</text>
</comment>
<evidence type="ECO:0000256" key="1">
    <source>
        <dbReference type="ARBA" id="ARBA00004173"/>
    </source>
</evidence>